<proteinExistence type="predicted"/>
<sequence length="215" mass="25282">METRMDIDRNQNGYETRGEPRGGGQGAFRRKESNYQRRVQSCQDGEKPYQERYRNAQRYNPYTIYNFSKTRNLLNWNRTHQYDNRNRGEGCADDPNDEWTKHTQMGKDPPENHFDRDSTWSEVEATQYPSAVPQPNQPVHPTQRIQQVQIYPKHQTSENIYKLLVPSRYKDLYETNPESGLLSEGNRCEQNFGLSQFIPVLIMFGADEAIFYSAL</sequence>
<dbReference type="Proteomes" id="UP000324800">
    <property type="component" value="Unassembled WGS sequence"/>
</dbReference>
<name>A0A5J4RM41_9EUKA</name>
<comment type="caution">
    <text evidence="2">The sequence shown here is derived from an EMBL/GenBank/DDBJ whole genome shotgun (WGS) entry which is preliminary data.</text>
</comment>
<dbReference type="EMBL" id="SNRW01041946">
    <property type="protein sequence ID" value="KAA6334622.1"/>
    <property type="molecule type" value="Genomic_DNA"/>
</dbReference>
<feature type="region of interest" description="Disordered" evidence="1">
    <location>
        <begin position="87"/>
        <end position="116"/>
    </location>
</feature>
<dbReference type="AlphaFoldDB" id="A0A5J4RM41"/>
<evidence type="ECO:0000313" key="3">
    <source>
        <dbReference type="Proteomes" id="UP000324800"/>
    </source>
</evidence>
<feature type="non-terminal residue" evidence="2">
    <location>
        <position position="215"/>
    </location>
</feature>
<organism evidence="2 3">
    <name type="scientific">Streblomastix strix</name>
    <dbReference type="NCBI Taxonomy" id="222440"/>
    <lineage>
        <taxon>Eukaryota</taxon>
        <taxon>Metamonada</taxon>
        <taxon>Preaxostyla</taxon>
        <taxon>Oxymonadida</taxon>
        <taxon>Streblomastigidae</taxon>
        <taxon>Streblomastix</taxon>
    </lineage>
</organism>
<gene>
    <name evidence="2" type="ORF">EZS28_053046</name>
</gene>
<protein>
    <submittedName>
        <fullName evidence="2">Uncharacterized protein</fullName>
    </submittedName>
</protein>
<accession>A0A5J4RM41</accession>
<evidence type="ECO:0000313" key="2">
    <source>
        <dbReference type="EMBL" id="KAA6334622.1"/>
    </source>
</evidence>
<reference evidence="2 3" key="1">
    <citation type="submission" date="2019-03" db="EMBL/GenBank/DDBJ databases">
        <title>Single cell metagenomics reveals metabolic interactions within the superorganism composed of flagellate Streblomastix strix and complex community of Bacteroidetes bacteria on its surface.</title>
        <authorList>
            <person name="Treitli S.C."/>
            <person name="Kolisko M."/>
            <person name="Husnik F."/>
            <person name="Keeling P."/>
            <person name="Hampl V."/>
        </authorList>
    </citation>
    <scope>NUCLEOTIDE SEQUENCE [LARGE SCALE GENOMIC DNA]</scope>
    <source>
        <strain evidence="2">ST1C</strain>
    </source>
</reference>
<evidence type="ECO:0000256" key="1">
    <source>
        <dbReference type="SAM" id="MobiDB-lite"/>
    </source>
</evidence>
<feature type="region of interest" description="Disordered" evidence="1">
    <location>
        <begin position="1"/>
        <end position="45"/>
    </location>
</feature>